<dbReference type="InterPro" id="IPR029039">
    <property type="entry name" value="Flavoprotein-like_sf"/>
</dbReference>
<evidence type="ECO:0000313" key="6">
    <source>
        <dbReference type="EMBL" id="SHL81732.1"/>
    </source>
</evidence>
<dbReference type="OrthoDB" id="1643408at2"/>
<evidence type="ECO:0000256" key="2">
    <source>
        <dbReference type="ARBA" id="ARBA00022630"/>
    </source>
</evidence>
<keyword evidence="3" id="KW-0288">FMN</keyword>
<dbReference type="PANTHER" id="PTHR43408">
    <property type="entry name" value="FMN REDUCTASE (NADPH)"/>
    <property type="match status" value="1"/>
</dbReference>
<dbReference type="InterPro" id="IPR051814">
    <property type="entry name" value="NAD(P)H-dep_FMN_reductase"/>
</dbReference>
<reference evidence="6 7" key="1">
    <citation type="submission" date="2016-11" db="EMBL/GenBank/DDBJ databases">
        <authorList>
            <person name="Jaros S."/>
            <person name="Januszkiewicz K."/>
            <person name="Wedrychowicz H."/>
        </authorList>
    </citation>
    <scope>NUCLEOTIDE SEQUENCE [LARGE SCALE GENOMIC DNA]</scope>
    <source>
        <strain evidence="6 7">DSM 29589</strain>
    </source>
</reference>
<dbReference type="EMBL" id="FRBR01000006">
    <property type="protein sequence ID" value="SHL81732.1"/>
    <property type="molecule type" value="Genomic_DNA"/>
</dbReference>
<keyword evidence="2" id="KW-0285">Flavoprotein</keyword>
<sequence length="189" mass="19608">MTGIIGFAGSLNAPSRTRTLVETAVQRSAALSERASAIVDLADLGQGFGTARKLSDLTPQARQSVDRLIAADALVIGSPVYKGSYTGLFKHLFDMIEPEALKGKPVLLTATGGGHRHALVIEHQLRPLFGFFEAAVVATGVYAAAEDFADGQPASAALLSRLDDAAAQLASAVNEAGRRRPPDLAASAA</sequence>
<dbReference type="SUPFAM" id="SSF52218">
    <property type="entry name" value="Flavoproteins"/>
    <property type="match status" value="1"/>
</dbReference>
<evidence type="ECO:0000256" key="1">
    <source>
        <dbReference type="ARBA" id="ARBA00005990"/>
    </source>
</evidence>
<keyword evidence="4" id="KW-0560">Oxidoreductase</keyword>
<evidence type="ECO:0000313" key="7">
    <source>
        <dbReference type="Proteomes" id="UP000183974"/>
    </source>
</evidence>
<dbReference type="Proteomes" id="UP000183974">
    <property type="component" value="Unassembled WGS sequence"/>
</dbReference>
<evidence type="ECO:0000256" key="4">
    <source>
        <dbReference type="ARBA" id="ARBA00023002"/>
    </source>
</evidence>
<dbReference type="GO" id="GO:0016491">
    <property type="term" value="F:oxidoreductase activity"/>
    <property type="evidence" value="ECO:0007669"/>
    <property type="project" value="UniProtKB-KW"/>
</dbReference>
<dbReference type="Gene3D" id="3.40.50.360">
    <property type="match status" value="1"/>
</dbReference>
<protein>
    <submittedName>
        <fullName evidence="6">FMN reductase</fullName>
    </submittedName>
</protein>
<comment type="similarity">
    <text evidence="1">Belongs to the SsuE family.</text>
</comment>
<dbReference type="STRING" id="337701.SAMN05444398_1064"/>
<keyword evidence="7" id="KW-1185">Reference proteome</keyword>
<dbReference type="InterPro" id="IPR019912">
    <property type="entry name" value="FMN_Rdtase_MsuE-like"/>
</dbReference>
<dbReference type="InterPro" id="IPR005025">
    <property type="entry name" value="FMN_Rdtase-like_dom"/>
</dbReference>
<dbReference type="Pfam" id="PF03358">
    <property type="entry name" value="FMN_red"/>
    <property type="match status" value="1"/>
</dbReference>
<dbReference type="RefSeq" id="WP_143163202.1">
    <property type="nucleotide sequence ID" value="NZ_BMLR01000006.1"/>
</dbReference>
<gene>
    <name evidence="6" type="ORF">SAMN05444398_1064</name>
</gene>
<accession>A0A1M7DQH5</accession>
<dbReference type="PANTHER" id="PTHR43408:SF2">
    <property type="entry name" value="FMN REDUCTASE (NADPH)"/>
    <property type="match status" value="1"/>
</dbReference>
<evidence type="ECO:0000256" key="3">
    <source>
        <dbReference type="ARBA" id="ARBA00022643"/>
    </source>
</evidence>
<organism evidence="6 7">
    <name type="scientific">Roseovarius pacificus</name>
    <dbReference type="NCBI Taxonomy" id="337701"/>
    <lineage>
        <taxon>Bacteria</taxon>
        <taxon>Pseudomonadati</taxon>
        <taxon>Pseudomonadota</taxon>
        <taxon>Alphaproteobacteria</taxon>
        <taxon>Rhodobacterales</taxon>
        <taxon>Roseobacteraceae</taxon>
        <taxon>Roseovarius</taxon>
    </lineage>
</organism>
<dbReference type="NCBIfam" id="TIGR03566">
    <property type="entry name" value="FMN_reduc_MsuE"/>
    <property type="match status" value="1"/>
</dbReference>
<name>A0A1M7DQH5_9RHOB</name>
<feature type="domain" description="NADPH-dependent FMN reductase-like" evidence="5">
    <location>
        <begin position="4"/>
        <end position="147"/>
    </location>
</feature>
<proteinExistence type="inferred from homology"/>
<dbReference type="AlphaFoldDB" id="A0A1M7DQH5"/>
<evidence type="ECO:0000259" key="5">
    <source>
        <dbReference type="Pfam" id="PF03358"/>
    </source>
</evidence>